<dbReference type="RefSeq" id="WP_207349060.1">
    <property type="nucleotide sequence ID" value="NZ_JAFMPY010000001.1"/>
</dbReference>
<proteinExistence type="predicted"/>
<feature type="compositionally biased region" description="Basic residues" evidence="1">
    <location>
        <begin position="12"/>
        <end position="24"/>
    </location>
</feature>
<organism evidence="3 4">
    <name type="scientific">Jiella sonneratiae</name>
    <dbReference type="NCBI Taxonomy" id="2816856"/>
    <lineage>
        <taxon>Bacteria</taxon>
        <taxon>Pseudomonadati</taxon>
        <taxon>Pseudomonadota</taxon>
        <taxon>Alphaproteobacteria</taxon>
        <taxon>Hyphomicrobiales</taxon>
        <taxon>Aurantimonadaceae</taxon>
        <taxon>Jiella</taxon>
    </lineage>
</organism>
<keyword evidence="2" id="KW-0472">Membrane</keyword>
<accession>A0ABS3IYD9</accession>
<name>A0ABS3IYD9_9HYPH</name>
<dbReference type="Proteomes" id="UP000664288">
    <property type="component" value="Unassembled WGS sequence"/>
</dbReference>
<evidence type="ECO:0000256" key="2">
    <source>
        <dbReference type="SAM" id="Phobius"/>
    </source>
</evidence>
<dbReference type="EMBL" id="JAFMPY010000001">
    <property type="protein sequence ID" value="MBO0902429.1"/>
    <property type="molecule type" value="Genomic_DNA"/>
</dbReference>
<evidence type="ECO:0000256" key="1">
    <source>
        <dbReference type="SAM" id="MobiDB-lite"/>
    </source>
</evidence>
<evidence type="ECO:0000313" key="3">
    <source>
        <dbReference type="EMBL" id="MBO0902429.1"/>
    </source>
</evidence>
<feature type="compositionally biased region" description="Pro residues" evidence="1">
    <location>
        <begin position="1"/>
        <end position="11"/>
    </location>
</feature>
<evidence type="ECO:0000313" key="4">
    <source>
        <dbReference type="Proteomes" id="UP000664288"/>
    </source>
</evidence>
<feature type="region of interest" description="Disordered" evidence="1">
    <location>
        <begin position="1"/>
        <end position="24"/>
    </location>
</feature>
<keyword evidence="2" id="KW-0812">Transmembrane</keyword>
<keyword evidence="4" id="KW-1185">Reference proteome</keyword>
<feature type="transmembrane region" description="Helical" evidence="2">
    <location>
        <begin position="30"/>
        <end position="52"/>
    </location>
</feature>
<reference evidence="3 4" key="1">
    <citation type="submission" date="2021-03" db="EMBL/GenBank/DDBJ databases">
        <title>Whole genome sequence of Jiella sp. MQZ13P-4.</title>
        <authorList>
            <person name="Tuo L."/>
        </authorList>
    </citation>
    <scope>NUCLEOTIDE SEQUENCE [LARGE SCALE GENOMIC DNA]</scope>
    <source>
        <strain evidence="3 4">MQZ13P-4</strain>
    </source>
</reference>
<sequence>MLPTAPQPRRPSPPRHREGKRVRRPWRARATAANVAAGLVVYLFAFLGLAVFRSGDLVSTTYDLPPGAASETVIAAAETWNGWMEDLGTAGLGEEVVETVGAFASGELFEGAEE</sequence>
<keyword evidence="2" id="KW-1133">Transmembrane helix</keyword>
<protein>
    <submittedName>
        <fullName evidence="3">Uncharacterized protein</fullName>
    </submittedName>
</protein>
<comment type="caution">
    <text evidence="3">The sequence shown here is derived from an EMBL/GenBank/DDBJ whole genome shotgun (WGS) entry which is preliminary data.</text>
</comment>
<gene>
    <name evidence="3" type="ORF">J1C47_02130</name>
</gene>